<evidence type="ECO:0000313" key="4">
    <source>
        <dbReference type="Proteomes" id="UP001458946"/>
    </source>
</evidence>
<evidence type="ECO:0000313" key="3">
    <source>
        <dbReference type="EMBL" id="GAA5501919.1"/>
    </source>
</evidence>
<comment type="caution">
    <text evidence="3">The sequence shown here is derived from an EMBL/GenBank/DDBJ whole genome shotgun (WGS) entry which is preliminary data.</text>
</comment>
<feature type="domain" description="ParB-like N-terminal" evidence="2">
    <location>
        <begin position="31"/>
        <end position="122"/>
    </location>
</feature>
<dbReference type="NCBIfam" id="TIGR00180">
    <property type="entry name" value="parB_part"/>
    <property type="match status" value="1"/>
</dbReference>
<dbReference type="InterPro" id="IPR050336">
    <property type="entry name" value="Chromosome_partition/occlusion"/>
</dbReference>
<dbReference type="Pfam" id="PF02195">
    <property type="entry name" value="ParB_N"/>
    <property type="match status" value="1"/>
</dbReference>
<comment type="similarity">
    <text evidence="1">Belongs to the ParB family.</text>
</comment>
<dbReference type="PANTHER" id="PTHR33375:SF7">
    <property type="entry name" value="CHROMOSOME 2-PARTITIONING PROTEIN PARB-RELATED"/>
    <property type="match status" value="1"/>
</dbReference>
<proteinExistence type="inferred from homology"/>
<dbReference type="InterPro" id="IPR004437">
    <property type="entry name" value="ParB/RepB/Spo0J"/>
</dbReference>
<dbReference type="SUPFAM" id="SSF109709">
    <property type="entry name" value="KorB DNA-binding domain-like"/>
    <property type="match status" value="1"/>
</dbReference>
<evidence type="ECO:0000259" key="2">
    <source>
        <dbReference type="SMART" id="SM00470"/>
    </source>
</evidence>
<accession>A0ABP9V9G4</accession>
<keyword evidence="4" id="KW-1185">Reference proteome</keyword>
<gene>
    <name evidence="3" type="primary">noc_3</name>
    <name evidence="3" type="ORF">Dxin01_01658</name>
</gene>
<dbReference type="Proteomes" id="UP001458946">
    <property type="component" value="Unassembled WGS sequence"/>
</dbReference>
<reference evidence="3 4" key="1">
    <citation type="submission" date="2024-02" db="EMBL/GenBank/DDBJ databases">
        <title>Deinococcus xinjiangensis NBRC 107630.</title>
        <authorList>
            <person name="Ichikawa N."/>
            <person name="Katano-Makiyama Y."/>
            <person name="Hidaka K."/>
        </authorList>
    </citation>
    <scope>NUCLEOTIDE SEQUENCE [LARGE SCALE GENOMIC DNA]</scope>
    <source>
        <strain evidence="3 4">NBRC 107630</strain>
    </source>
</reference>
<protein>
    <submittedName>
        <fullName evidence="3">Nucleoid occlusion protein</fullName>
    </submittedName>
</protein>
<organism evidence="3 4">
    <name type="scientific">Deinococcus xinjiangensis</name>
    <dbReference type="NCBI Taxonomy" id="457454"/>
    <lineage>
        <taxon>Bacteria</taxon>
        <taxon>Thermotogati</taxon>
        <taxon>Deinococcota</taxon>
        <taxon>Deinococci</taxon>
        <taxon>Deinococcales</taxon>
        <taxon>Deinococcaceae</taxon>
        <taxon>Deinococcus</taxon>
    </lineage>
</organism>
<dbReference type="Gene3D" id="1.10.10.2830">
    <property type="match status" value="1"/>
</dbReference>
<dbReference type="InterPro" id="IPR036086">
    <property type="entry name" value="ParB/Sulfiredoxin_sf"/>
</dbReference>
<dbReference type="RefSeq" id="WP_353541891.1">
    <property type="nucleotide sequence ID" value="NZ_BAABRN010000015.1"/>
</dbReference>
<dbReference type="CDD" id="cd16393">
    <property type="entry name" value="SPO0J_N"/>
    <property type="match status" value="1"/>
</dbReference>
<dbReference type="SUPFAM" id="SSF110849">
    <property type="entry name" value="ParB/Sulfiredoxin"/>
    <property type="match status" value="1"/>
</dbReference>
<dbReference type="InterPro" id="IPR003115">
    <property type="entry name" value="ParB_N"/>
</dbReference>
<dbReference type="PANTHER" id="PTHR33375">
    <property type="entry name" value="CHROMOSOME-PARTITIONING PROTEIN PARB-RELATED"/>
    <property type="match status" value="1"/>
</dbReference>
<sequence length="296" mass="33561">MTRKRPERRGNLSGLLGVAQELTRPSETDVLTVPLTELRPYSKQPRRSFDDQDLAALSESIRQKGILQPLLVRPTGEGTGYEIAAGERRYRASLLAGLSEVPVLVRDFNDDQMLEVGLVENLQRESLSIIDEVEGKLRLIALRLGISPAEAKGRMMVSLRNEEAADAEVFRQVFELTGRESWQSFAKNKVRVLQWPENVLDAMRRRGLPYSMAAVVAAAPENLRDTALEKAQSGVTLQELRGWLREQNPQSQPSALEQEARTLSHTLSRAKWVRSLSREQKSELQKWLRNKPKWLD</sequence>
<dbReference type="Gene3D" id="3.90.1530.30">
    <property type="match status" value="1"/>
</dbReference>
<name>A0ABP9V9G4_9DEIO</name>
<evidence type="ECO:0000256" key="1">
    <source>
        <dbReference type="ARBA" id="ARBA00006295"/>
    </source>
</evidence>
<dbReference type="SMART" id="SM00470">
    <property type="entry name" value="ParB"/>
    <property type="match status" value="1"/>
</dbReference>
<dbReference type="EMBL" id="BAABRN010000015">
    <property type="protein sequence ID" value="GAA5501919.1"/>
    <property type="molecule type" value="Genomic_DNA"/>
</dbReference>